<gene>
    <name evidence="2" type="ORF">QBC36DRAFT_235022</name>
</gene>
<keyword evidence="3" id="KW-1185">Reference proteome</keyword>
<dbReference type="EMBL" id="MU866146">
    <property type="protein sequence ID" value="KAK4178131.1"/>
    <property type="molecule type" value="Genomic_DNA"/>
</dbReference>
<reference evidence="2" key="1">
    <citation type="journal article" date="2023" name="Mol. Phylogenet. Evol.">
        <title>Genome-scale phylogeny and comparative genomics of the fungal order Sordariales.</title>
        <authorList>
            <person name="Hensen N."/>
            <person name="Bonometti L."/>
            <person name="Westerberg I."/>
            <person name="Brannstrom I.O."/>
            <person name="Guillou S."/>
            <person name="Cros-Aarteil S."/>
            <person name="Calhoun S."/>
            <person name="Haridas S."/>
            <person name="Kuo A."/>
            <person name="Mondo S."/>
            <person name="Pangilinan J."/>
            <person name="Riley R."/>
            <person name="LaButti K."/>
            <person name="Andreopoulos B."/>
            <person name="Lipzen A."/>
            <person name="Chen C."/>
            <person name="Yan M."/>
            <person name="Daum C."/>
            <person name="Ng V."/>
            <person name="Clum A."/>
            <person name="Steindorff A."/>
            <person name="Ohm R.A."/>
            <person name="Martin F."/>
            <person name="Silar P."/>
            <person name="Natvig D.O."/>
            <person name="Lalanne C."/>
            <person name="Gautier V."/>
            <person name="Ament-Velasquez S.L."/>
            <person name="Kruys A."/>
            <person name="Hutchinson M.I."/>
            <person name="Powell A.J."/>
            <person name="Barry K."/>
            <person name="Miller A.N."/>
            <person name="Grigoriev I.V."/>
            <person name="Debuchy R."/>
            <person name="Gladieux P."/>
            <person name="Hiltunen Thoren M."/>
            <person name="Johannesson H."/>
        </authorList>
    </citation>
    <scope>NUCLEOTIDE SEQUENCE</scope>
    <source>
        <strain evidence="2">CBS 892.96</strain>
    </source>
</reference>
<feature type="region of interest" description="Disordered" evidence="1">
    <location>
        <begin position="344"/>
        <end position="377"/>
    </location>
</feature>
<accession>A0AAN7A7G7</accession>
<evidence type="ECO:0000313" key="2">
    <source>
        <dbReference type="EMBL" id="KAK4178131.1"/>
    </source>
</evidence>
<name>A0AAN7A7G7_9PEZI</name>
<comment type="caution">
    <text evidence="2">The sequence shown here is derived from an EMBL/GenBank/DDBJ whole genome shotgun (WGS) entry which is preliminary data.</text>
</comment>
<proteinExistence type="predicted"/>
<evidence type="ECO:0000313" key="3">
    <source>
        <dbReference type="Proteomes" id="UP001302321"/>
    </source>
</evidence>
<dbReference type="AlphaFoldDB" id="A0AAN7A7G7"/>
<sequence length="586" mass="67249">MKTQRDEKTVDLAQLLLNLDVEASVNLKGSNDNYYVAVTVEVNEDGVRAHMVDIHGQKPLLSCKTSWPFSKRLRWTRKRQIDDIKQQMRTLDLRSLLFLRFVRYLTLQDDALSGERGKTKYWLRKANWRRKEDSQCVELCTTTLVGQHHRKGRRFANPQTSNNTARFYVIEEPTLESGPSNRFIMAFPICQYGVGQWTKDEDSFSFTHKKPSPFKFLMHADRWGAPSHTKSPCRIHQDHKMTDFHTRAMAKGFKKLSEIPSLQYTWMQYLPSMDILQRYDALQGGGVCTTLPRWLSLLPILETENDPGRNQLHAITDLRLSVEEELDPASKDLVPDVASAPLMFPISQNPRSRPPSPRVTRRRSSNHPAAADPTTSTITVPLSSKYRRSDLETLMRDYALNLLSEATVTSHLQSLLRESKSATWYTKFFFLRPEYEALHSRIARFLLLAYTKRVESPGFQATHHDGCRKLIESMPFIPLASGKLLSLEESKRCAVHAPEDTKRWPLVDPGMDLKQLPIQVVHPGAWNNQDCRKLFDVVGWIKPIGHQERMRLVAKAEQEEIQRVPFGGGLLVSRRVISNTAWGFGS</sequence>
<protein>
    <submittedName>
        <fullName evidence="2">Uncharacterized protein</fullName>
    </submittedName>
</protein>
<organism evidence="2 3">
    <name type="scientific">Triangularia setosa</name>
    <dbReference type="NCBI Taxonomy" id="2587417"/>
    <lineage>
        <taxon>Eukaryota</taxon>
        <taxon>Fungi</taxon>
        <taxon>Dikarya</taxon>
        <taxon>Ascomycota</taxon>
        <taxon>Pezizomycotina</taxon>
        <taxon>Sordariomycetes</taxon>
        <taxon>Sordariomycetidae</taxon>
        <taxon>Sordariales</taxon>
        <taxon>Podosporaceae</taxon>
        <taxon>Triangularia</taxon>
    </lineage>
</organism>
<evidence type="ECO:0000256" key="1">
    <source>
        <dbReference type="SAM" id="MobiDB-lite"/>
    </source>
</evidence>
<reference evidence="2" key="2">
    <citation type="submission" date="2023-05" db="EMBL/GenBank/DDBJ databases">
        <authorList>
            <consortium name="Lawrence Berkeley National Laboratory"/>
            <person name="Steindorff A."/>
            <person name="Hensen N."/>
            <person name="Bonometti L."/>
            <person name="Westerberg I."/>
            <person name="Brannstrom I.O."/>
            <person name="Guillou S."/>
            <person name="Cros-Aarteil S."/>
            <person name="Calhoun S."/>
            <person name="Haridas S."/>
            <person name="Kuo A."/>
            <person name="Mondo S."/>
            <person name="Pangilinan J."/>
            <person name="Riley R."/>
            <person name="Labutti K."/>
            <person name="Andreopoulos B."/>
            <person name="Lipzen A."/>
            <person name="Chen C."/>
            <person name="Yanf M."/>
            <person name="Daum C."/>
            <person name="Ng V."/>
            <person name="Clum A."/>
            <person name="Ohm R."/>
            <person name="Martin F."/>
            <person name="Silar P."/>
            <person name="Natvig D."/>
            <person name="Lalanne C."/>
            <person name="Gautier V."/>
            <person name="Ament-Velasquez S.L."/>
            <person name="Kruys A."/>
            <person name="Hutchinson M.I."/>
            <person name="Powell A.J."/>
            <person name="Barry K."/>
            <person name="Miller A.N."/>
            <person name="Grigoriev I.V."/>
            <person name="Debuchy R."/>
            <person name="Gladieux P."/>
            <person name="Thoren M.H."/>
            <person name="Johannesson H."/>
        </authorList>
    </citation>
    <scope>NUCLEOTIDE SEQUENCE</scope>
    <source>
        <strain evidence="2">CBS 892.96</strain>
    </source>
</reference>
<dbReference type="Proteomes" id="UP001302321">
    <property type="component" value="Unassembled WGS sequence"/>
</dbReference>